<dbReference type="Pfam" id="PF06898">
    <property type="entry name" value="YqfD"/>
    <property type="match status" value="1"/>
</dbReference>
<evidence type="ECO:0000313" key="2">
    <source>
        <dbReference type="EMBL" id="MDU8687159.1"/>
    </source>
</evidence>
<dbReference type="EMBL" id="JAWHPR010000001">
    <property type="protein sequence ID" value="MDU8687159.1"/>
    <property type="molecule type" value="Genomic_DNA"/>
</dbReference>
<dbReference type="InterPro" id="IPR010690">
    <property type="entry name" value="YqfD"/>
</dbReference>
<accession>A0ABU3TVR1</accession>
<dbReference type="Proteomes" id="UP001263246">
    <property type="component" value="Unassembled WGS sequence"/>
</dbReference>
<keyword evidence="1" id="KW-1133">Transmembrane helix</keyword>
<name>A0ABU3TVR1_9FIRM</name>
<gene>
    <name evidence="2" type="ORF">RX402_00095</name>
</gene>
<sequence length="380" mass="41032">MEPVRLWAAVEFTARSGSTEALLTAAARAGLHLYGVTALPGGFCGHCAARQYPRLAALAHRYRVRLRVRKKQGLYFRVRPLLRRAGLWAGLAVFLPLLLWTQQFIWFADVSTLTAGQAARTSAILREAGLQPGSAVTEAKLAAGEYALLHSGEFSWASLNFAKGRLEVEAAAAKPKPDIAAGTLHGIRARCSGTVVRTNLVSGTMLVVPGQQVEAGQGLIGTARSERDGTLIFAPAAGTVLAQFEWNDTRTVLLEENIFQYTGGCTHSIELLVFGQAFALPAASAPKNAVLTARHYQPELPLLGLALPCSIRETCRYGQQPETLCRTEEQAAALARLQSLQALYAAWPDAERIARKEDCTVNDGRLNYTVTYTVVADICG</sequence>
<keyword evidence="1" id="KW-0812">Transmembrane</keyword>
<keyword evidence="3" id="KW-1185">Reference proteome</keyword>
<evidence type="ECO:0000313" key="3">
    <source>
        <dbReference type="Proteomes" id="UP001263246"/>
    </source>
</evidence>
<reference evidence="2 3" key="1">
    <citation type="submission" date="2023-10" db="EMBL/GenBank/DDBJ databases">
        <title>Host Genetic Regulation of Human Gut Microbial Structural Variation.</title>
        <authorList>
            <person name="Harmsen H.J.M."/>
        </authorList>
    </citation>
    <scope>NUCLEOTIDE SEQUENCE [LARGE SCALE GENOMIC DNA]</scope>
    <source>
        <strain evidence="2 3">HTF-F</strain>
    </source>
</reference>
<dbReference type="RefSeq" id="WP_249238605.1">
    <property type="nucleotide sequence ID" value="NZ_CP094473.1"/>
</dbReference>
<comment type="caution">
    <text evidence="2">The sequence shown here is derived from an EMBL/GenBank/DDBJ whole genome shotgun (WGS) entry which is preliminary data.</text>
</comment>
<feature type="transmembrane region" description="Helical" evidence="1">
    <location>
        <begin position="85"/>
        <end position="107"/>
    </location>
</feature>
<organism evidence="2 3">
    <name type="scientific">Faecalibacterium wellingii</name>
    <dbReference type="NCBI Taxonomy" id="2929491"/>
    <lineage>
        <taxon>Bacteria</taxon>
        <taxon>Bacillati</taxon>
        <taxon>Bacillota</taxon>
        <taxon>Clostridia</taxon>
        <taxon>Eubacteriales</taxon>
        <taxon>Oscillospiraceae</taxon>
        <taxon>Faecalibacterium</taxon>
    </lineage>
</organism>
<keyword evidence="1" id="KW-0472">Membrane</keyword>
<protein>
    <submittedName>
        <fullName evidence="2">Sporulation protein YqfD</fullName>
    </submittedName>
</protein>
<evidence type="ECO:0000256" key="1">
    <source>
        <dbReference type="SAM" id="Phobius"/>
    </source>
</evidence>
<proteinExistence type="predicted"/>